<dbReference type="GO" id="GO:0003677">
    <property type="term" value="F:DNA binding"/>
    <property type="evidence" value="ECO:0007669"/>
    <property type="project" value="UniProtKB-KW"/>
</dbReference>
<dbReference type="EMBL" id="LCTW02000384">
    <property type="protein sequence ID" value="KXX74126.1"/>
    <property type="molecule type" value="Genomic_DNA"/>
</dbReference>
<reference evidence="4 5" key="1">
    <citation type="journal article" date="2016" name="Genome Announc.">
        <title>Genome Sequence of Madurella mycetomatis mm55, Isolated from a Human Mycetoma Case in Sudan.</title>
        <authorList>
            <person name="Smit S."/>
            <person name="Derks M.F."/>
            <person name="Bervoets S."/>
            <person name="Fahal A."/>
            <person name="van Leeuwen W."/>
            <person name="van Belkum A."/>
            <person name="van de Sande W.W."/>
        </authorList>
    </citation>
    <scope>NUCLEOTIDE SEQUENCE [LARGE SCALE GENOMIC DNA]</scope>
    <source>
        <strain evidence="5">mm55</strain>
    </source>
</reference>
<dbReference type="SMART" id="SM00355">
    <property type="entry name" value="ZnF_C2H2"/>
    <property type="match status" value="2"/>
</dbReference>
<dbReference type="PROSITE" id="PS00028">
    <property type="entry name" value="ZINC_FINGER_C2H2_1"/>
    <property type="match status" value="1"/>
</dbReference>
<accession>A0A175VRK4</accession>
<feature type="region of interest" description="Disordered" evidence="2">
    <location>
        <begin position="149"/>
        <end position="178"/>
    </location>
</feature>
<dbReference type="OrthoDB" id="654211at2759"/>
<evidence type="ECO:0000313" key="4">
    <source>
        <dbReference type="EMBL" id="KXX74126.1"/>
    </source>
</evidence>
<dbReference type="Pfam" id="PF00096">
    <property type="entry name" value="zf-C2H2"/>
    <property type="match status" value="1"/>
</dbReference>
<sequence length="289" mass="32752">MTIERRSWTPETIQRAVEFVRSGYQNDLPECFSDISSTFLYALYAQIAPSLGQQNFSQGQDEERRRTMIALAYLRSYFSGEKGRSQRPVLPARQNSRDSTTSTVLNVRLLEASQSINASGVEVQRNSWDPAASTVADLRLLEANPTIHGLEIPQPRSSNAIPGLPSQQRAEDGKPKTLRRYRRQSLCCRVCNFFPAKGNDQRKKLEKHMHTDKHRRNTKQDSGEVERFQCEICGKSYNRRDNMRAHAKKHKDQRPTEGTRMKKLARRALGGVPQAQHITLAGGLVGGMI</sequence>
<keyword evidence="1" id="KW-0862">Zinc</keyword>
<dbReference type="Gene3D" id="3.30.160.60">
    <property type="entry name" value="Classic Zinc Finger"/>
    <property type="match status" value="1"/>
</dbReference>
<evidence type="ECO:0000256" key="2">
    <source>
        <dbReference type="SAM" id="MobiDB-lite"/>
    </source>
</evidence>
<comment type="caution">
    <text evidence="4">The sequence shown here is derived from an EMBL/GenBank/DDBJ whole genome shotgun (WGS) entry which is preliminary data.</text>
</comment>
<dbReference type="VEuPathDB" id="FungiDB:MMYC01_208279"/>
<evidence type="ECO:0000259" key="3">
    <source>
        <dbReference type="PROSITE" id="PS50157"/>
    </source>
</evidence>
<evidence type="ECO:0000256" key="1">
    <source>
        <dbReference type="PROSITE-ProRule" id="PRU00042"/>
    </source>
</evidence>
<dbReference type="InterPro" id="IPR013087">
    <property type="entry name" value="Znf_C2H2_type"/>
</dbReference>
<dbReference type="InterPro" id="IPR036236">
    <property type="entry name" value="Znf_C2H2_sf"/>
</dbReference>
<proteinExistence type="predicted"/>
<dbReference type="PROSITE" id="PS50157">
    <property type="entry name" value="ZINC_FINGER_C2H2_2"/>
    <property type="match status" value="1"/>
</dbReference>
<feature type="region of interest" description="Disordered" evidence="2">
    <location>
        <begin position="201"/>
        <end position="222"/>
    </location>
</feature>
<feature type="compositionally biased region" description="Basic residues" evidence="2">
    <location>
        <begin position="204"/>
        <end position="217"/>
    </location>
</feature>
<dbReference type="FunFam" id="3.30.160.60:FF:001397">
    <property type="entry name" value="Datilografo, isoform A"/>
    <property type="match status" value="1"/>
</dbReference>
<keyword evidence="1" id="KW-0863">Zinc-finger</keyword>
<dbReference type="AlphaFoldDB" id="A0A175VRK4"/>
<keyword evidence="4" id="KW-0238">DNA-binding</keyword>
<protein>
    <submittedName>
        <fullName evidence="4">Zinc finger E-box-binding homeobox 1</fullName>
    </submittedName>
</protein>
<feature type="compositionally biased region" description="Polar residues" evidence="2">
    <location>
        <begin position="155"/>
        <end position="168"/>
    </location>
</feature>
<keyword evidence="4" id="KW-0371">Homeobox</keyword>
<dbReference type="GO" id="GO:0008270">
    <property type="term" value="F:zinc ion binding"/>
    <property type="evidence" value="ECO:0007669"/>
    <property type="project" value="UniProtKB-KW"/>
</dbReference>
<name>A0A175VRK4_9PEZI</name>
<dbReference type="Proteomes" id="UP000078237">
    <property type="component" value="Unassembled WGS sequence"/>
</dbReference>
<organism evidence="4 5">
    <name type="scientific">Madurella mycetomatis</name>
    <dbReference type="NCBI Taxonomy" id="100816"/>
    <lineage>
        <taxon>Eukaryota</taxon>
        <taxon>Fungi</taxon>
        <taxon>Dikarya</taxon>
        <taxon>Ascomycota</taxon>
        <taxon>Pezizomycotina</taxon>
        <taxon>Sordariomycetes</taxon>
        <taxon>Sordariomycetidae</taxon>
        <taxon>Sordariales</taxon>
        <taxon>Sordariales incertae sedis</taxon>
        <taxon>Madurella</taxon>
    </lineage>
</organism>
<keyword evidence="5" id="KW-1185">Reference proteome</keyword>
<evidence type="ECO:0000313" key="5">
    <source>
        <dbReference type="Proteomes" id="UP000078237"/>
    </source>
</evidence>
<dbReference type="SUPFAM" id="SSF57667">
    <property type="entry name" value="beta-beta-alpha zinc fingers"/>
    <property type="match status" value="1"/>
</dbReference>
<feature type="domain" description="C2H2-type" evidence="3">
    <location>
        <begin position="228"/>
        <end position="255"/>
    </location>
</feature>
<dbReference type="STRING" id="100816.A0A175VRK4"/>
<gene>
    <name evidence="4" type="ORF">MMYC01_208279</name>
</gene>
<keyword evidence="1" id="KW-0479">Metal-binding</keyword>